<feature type="transmembrane region" description="Helical" evidence="6">
    <location>
        <begin position="6"/>
        <end position="30"/>
    </location>
</feature>
<evidence type="ECO:0008006" key="9">
    <source>
        <dbReference type="Google" id="ProtNLM"/>
    </source>
</evidence>
<dbReference type="RefSeq" id="XP_005675237.2">
    <property type="nucleotide sequence ID" value="XM_005675180.2"/>
</dbReference>
<gene>
    <name evidence="7" type="primary">LOC102181164</name>
</gene>
<evidence type="ECO:0000256" key="6">
    <source>
        <dbReference type="SAM" id="Phobius"/>
    </source>
</evidence>
<feature type="transmembrane region" description="Helical" evidence="6">
    <location>
        <begin position="50"/>
        <end position="70"/>
    </location>
</feature>
<name>A0A452E0D3_CAPHI</name>
<comment type="subcellular location">
    <subcellularLocation>
        <location evidence="1">Membrane</location>
        <topology evidence="1">Multi-pass membrane protein</topology>
    </subcellularLocation>
</comment>
<evidence type="ECO:0000256" key="4">
    <source>
        <dbReference type="ARBA" id="ARBA00022989"/>
    </source>
</evidence>
<feature type="transmembrane region" description="Helical" evidence="6">
    <location>
        <begin position="226"/>
        <end position="254"/>
    </location>
</feature>
<dbReference type="PANTHER" id="PTHR46441:SF3">
    <property type="entry name" value="TRANSMEMBRANE EPIDIDYMAL FAMILY MEMBER 3"/>
    <property type="match status" value="1"/>
</dbReference>
<evidence type="ECO:0000256" key="3">
    <source>
        <dbReference type="ARBA" id="ARBA00022692"/>
    </source>
</evidence>
<sequence>MGTLGGHLVAALLFLIVALYYSVLVSLALLRGQRLLKRPLPPRDKRGHRWWQLVSVEAVVKVVFSLIVILPELFYPPGANRMVMVDWEDPKRPFVFQDTWQHVTMYGFFLLSGVVDIVSQACQARQNMKLERAAEALAFCVLVLLMINHIENKNTLESRVHALFMLPAFLVGLVLIIEVWVPDQPSLWVLKTWMGLVLSNWLLHLTVLIYAPPSGQPWSGDNPVDLAFVTTFFCWHLGLAAVMLAAIYGLCSLWHHRFSSWKRAPGAEYQPCPLHEGSEEPEKFRAGALQLDGGV</sequence>
<dbReference type="OrthoDB" id="551896at2759"/>
<proteinExistence type="inferred from homology"/>
<keyword evidence="4 6" id="KW-1133">Transmembrane helix</keyword>
<dbReference type="GeneID" id="102181164"/>
<feature type="transmembrane region" description="Helical" evidence="6">
    <location>
        <begin position="193"/>
        <end position="211"/>
    </location>
</feature>
<dbReference type="Ensembl" id="ENSCHIT00000013211.1">
    <property type="protein sequence ID" value="ENSCHIP00000005520.1"/>
    <property type="gene ID" value="ENSCHIG00000009628.1"/>
</dbReference>
<dbReference type="GO" id="GO:0016020">
    <property type="term" value="C:membrane"/>
    <property type="evidence" value="ECO:0007669"/>
    <property type="project" value="UniProtKB-SubCell"/>
</dbReference>
<dbReference type="Bgee" id="ENSCHIG00000009628">
    <property type="expression patterns" value="Expressed in skin of neck and 1 other cell type or tissue"/>
</dbReference>
<evidence type="ECO:0000313" key="7">
    <source>
        <dbReference type="Ensembl" id="ENSCHIP00000005520.1"/>
    </source>
</evidence>
<feature type="transmembrane region" description="Helical" evidence="6">
    <location>
        <begin position="133"/>
        <end position="150"/>
    </location>
</feature>
<evidence type="ECO:0000313" key="8">
    <source>
        <dbReference type="Proteomes" id="UP000291000"/>
    </source>
</evidence>
<accession>A0A452E0D3</accession>
<dbReference type="GeneTree" id="ENSGT00940000164132"/>
<dbReference type="Pfam" id="PF04819">
    <property type="entry name" value="DUF716"/>
    <property type="match status" value="1"/>
</dbReference>
<reference evidence="7 8" key="1">
    <citation type="submission" date="2016-04" db="EMBL/GenBank/DDBJ databases">
        <title>Polished mammalian reference genomes with single-molecule sequencing and chromosome conformation capture applied to the Capra hircus genome.</title>
        <authorList>
            <person name="Bickhart D.M."/>
            <person name="Koren S."/>
            <person name="Rosen B."/>
            <person name="Hastie A."/>
            <person name="Liachko I."/>
            <person name="Sullivan S.T."/>
            <person name="Burton J."/>
            <person name="Sayre B.L."/>
            <person name="Huson H.J."/>
            <person name="Lee J."/>
            <person name="Lam E."/>
            <person name="Kelley C.M."/>
            <person name="Hutchison J.L."/>
            <person name="Zhou Y."/>
            <person name="Sun J."/>
            <person name="Crisa A."/>
            <person name="Schwartz J.C."/>
            <person name="Hammond J.A."/>
            <person name="Schroeder S.G."/>
            <person name="Liu G.E."/>
            <person name="Dunham M."/>
            <person name="Shendure J."/>
            <person name="Sonstegard T.S."/>
            <person name="Phillippy A.M."/>
            <person name="Van Tassell C.P."/>
            <person name="Smith T.P."/>
        </authorList>
    </citation>
    <scope>NUCLEOTIDE SEQUENCE [LARGE SCALE GENOMIC DNA]</scope>
</reference>
<dbReference type="EMBL" id="LWLT01000001">
    <property type="status" value="NOT_ANNOTATED_CDS"/>
    <property type="molecule type" value="Genomic_DNA"/>
</dbReference>
<dbReference type="InterPro" id="IPR006904">
    <property type="entry name" value="DUF716"/>
</dbReference>
<dbReference type="OMA" id="RWWQLVP"/>
<feature type="transmembrane region" description="Helical" evidence="6">
    <location>
        <begin position="103"/>
        <end position="121"/>
    </location>
</feature>
<keyword evidence="3 6" id="KW-0812">Transmembrane</keyword>
<dbReference type="AlphaFoldDB" id="A0A452E0D3"/>
<keyword evidence="8" id="KW-1185">Reference proteome</keyword>
<organism evidence="7 8">
    <name type="scientific">Capra hircus</name>
    <name type="common">Goat</name>
    <dbReference type="NCBI Taxonomy" id="9925"/>
    <lineage>
        <taxon>Eukaryota</taxon>
        <taxon>Metazoa</taxon>
        <taxon>Chordata</taxon>
        <taxon>Craniata</taxon>
        <taxon>Vertebrata</taxon>
        <taxon>Euteleostomi</taxon>
        <taxon>Mammalia</taxon>
        <taxon>Eutheria</taxon>
        <taxon>Laurasiatheria</taxon>
        <taxon>Artiodactyla</taxon>
        <taxon>Ruminantia</taxon>
        <taxon>Pecora</taxon>
        <taxon>Bovidae</taxon>
        <taxon>Caprinae</taxon>
        <taxon>Capra</taxon>
    </lineage>
</organism>
<dbReference type="KEGG" id="chx:102181164"/>
<comment type="similarity">
    <text evidence="2">Belongs to the TMEM45 family.</text>
</comment>
<reference evidence="7" key="3">
    <citation type="submission" date="2025-09" db="UniProtKB">
        <authorList>
            <consortium name="Ensembl"/>
        </authorList>
    </citation>
    <scope>IDENTIFICATION</scope>
</reference>
<evidence type="ECO:0000256" key="2">
    <source>
        <dbReference type="ARBA" id="ARBA00006948"/>
    </source>
</evidence>
<keyword evidence="5 6" id="KW-0472">Membrane</keyword>
<dbReference type="Proteomes" id="UP000291000">
    <property type="component" value="Chromosome 1"/>
</dbReference>
<feature type="transmembrane region" description="Helical" evidence="6">
    <location>
        <begin position="162"/>
        <end position="181"/>
    </location>
</feature>
<protein>
    <recommendedName>
        <fullName evidence="9">Transmembrane epididymal protein 1</fullName>
    </recommendedName>
</protein>
<dbReference type="PANTHER" id="PTHR46441">
    <property type="entry name" value="TRANSMEMBRANE EPIDIDYMAL FAMILY MEMBER 3"/>
    <property type="match status" value="1"/>
</dbReference>
<evidence type="ECO:0000256" key="5">
    <source>
        <dbReference type="ARBA" id="ARBA00023136"/>
    </source>
</evidence>
<evidence type="ECO:0000256" key="1">
    <source>
        <dbReference type="ARBA" id="ARBA00004141"/>
    </source>
</evidence>
<reference evidence="7" key="2">
    <citation type="submission" date="2025-08" db="UniProtKB">
        <authorList>
            <consortium name="Ensembl"/>
        </authorList>
    </citation>
    <scope>IDENTIFICATION</scope>
</reference>